<dbReference type="GO" id="GO:0006508">
    <property type="term" value="P:proteolysis"/>
    <property type="evidence" value="ECO:0007669"/>
    <property type="project" value="UniProtKB-KW"/>
</dbReference>
<dbReference type="InterPro" id="IPR046336">
    <property type="entry name" value="Lon_prtase_N_sf"/>
</dbReference>
<dbReference type="Pfam" id="PF02190">
    <property type="entry name" value="LON_substr_bdg"/>
    <property type="match status" value="1"/>
</dbReference>
<gene>
    <name evidence="2" type="ORF">AVDCRST_MAG41-2721</name>
</gene>
<dbReference type="PANTHER" id="PTHR46732">
    <property type="entry name" value="ATP-DEPENDENT PROTEASE LA (LON) DOMAIN PROTEIN"/>
    <property type="match status" value="1"/>
</dbReference>
<dbReference type="PANTHER" id="PTHR46732:SF8">
    <property type="entry name" value="ATP-DEPENDENT PROTEASE LA (LON) DOMAIN PROTEIN"/>
    <property type="match status" value="1"/>
</dbReference>
<reference evidence="2" key="1">
    <citation type="submission" date="2020-02" db="EMBL/GenBank/DDBJ databases">
        <authorList>
            <person name="Meier V. D."/>
        </authorList>
    </citation>
    <scope>NUCLEOTIDE SEQUENCE</scope>
    <source>
        <strain evidence="2">AVDCRST_MAG41</strain>
    </source>
</reference>
<evidence type="ECO:0000313" key="2">
    <source>
        <dbReference type="EMBL" id="CAA9267679.1"/>
    </source>
</evidence>
<sequence length="225" mass="24651">MADLLPLFPLGHTVLFPGVVLPLHVFEERYRELVRTLLEQPETAPRRFGVVAIRQGWEVGADAAEALHEVGCAAELRRVTRYPDGRFDLVTVGADRFRLREVDRESRPYLVGSVEWLPPDPPSADPGPAAAVATLFAEYVTFAAALQGRPAEIVELPADPGELSHLVGSAAVLTLEDRQALLEAPDAAARLRAELRLLKRETTMVRTLRALPVPVAELQVTQSLS</sequence>
<organism evidence="2">
    <name type="scientific">uncultured Mycobacteriales bacterium</name>
    <dbReference type="NCBI Taxonomy" id="581187"/>
    <lineage>
        <taxon>Bacteria</taxon>
        <taxon>Bacillati</taxon>
        <taxon>Actinomycetota</taxon>
        <taxon>Actinomycetes</taxon>
        <taxon>Mycobacteriales</taxon>
        <taxon>environmental samples</taxon>
    </lineage>
</organism>
<dbReference type="InterPro" id="IPR003111">
    <property type="entry name" value="Lon_prtase_N"/>
</dbReference>
<dbReference type="Gene3D" id="2.30.130.40">
    <property type="entry name" value="LON domain-like"/>
    <property type="match status" value="1"/>
</dbReference>
<evidence type="ECO:0000259" key="1">
    <source>
        <dbReference type="PROSITE" id="PS51787"/>
    </source>
</evidence>
<dbReference type="Gene3D" id="1.20.58.1480">
    <property type="match status" value="1"/>
</dbReference>
<dbReference type="PROSITE" id="PS51787">
    <property type="entry name" value="LON_N"/>
    <property type="match status" value="1"/>
</dbReference>
<feature type="domain" description="Lon N-terminal" evidence="1">
    <location>
        <begin position="5"/>
        <end position="202"/>
    </location>
</feature>
<dbReference type="AlphaFoldDB" id="A0A6J4J2K1"/>
<protein>
    <submittedName>
        <fullName evidence="2">Uncharacterized protein, similar to the N-terminal domain of Lon protease</fullName>
    </submittedName>
</protein>
<keyword evidence="2" id="KW-0645">Protease</keyword>
<dbReference type="SMART" id="SM00464">
    <property type="entry name" value="LON"/>
    <property type="match status" value="1"/>
</dbReference>
<keyword evidence="2" id="KW-0378">Hydrolase</keyword>
<dbReference type="EMBL" id="CADCTP010000250">
    <property type="protein sequence ID" value="CAA9267679.1"/>
    <property type="molecule type" value="Genomic_DNA"/>
</dbReference>
<name>A0A6J4J2K1_9ACTN</name>
<dbReference type="SUPFAM" id="SSF88697">
    <property type="entry name" value="PUA domain-like"/>
    <property type="match status" value="1"/>
</dbReference>
<dbReference type="InterPro" id="IPR015947">
    <property type="entry name" value="PUA-like_sf"/>
</dbReference>
<dbReference type="GO" id="GO:0008233">
    <property type="term" value="F:peptidase activity"/>
    <property type="evidence" value="ECO:0007669"/>
    <property type="project" value="UniProtKB-KW"/>
</dbReference>
<proteinExistence type="predicted"/>
<accession>A0A6J4J2K1</accession>